<dbReference type="GO" id="GO:0032259">
    <property type="term" value="P:methylation"/>
    <property type="evidence" value="ECO:0007669"/>
    <property type="project" value="UniProtKB-KW"/>
</dbReference>
<dbReference type="Pfam" id="PF13489">
    <property type="entry name" value="Methyltransf_23"/>
    <property type="match status" value="1"/>
</dbReference>
<evidence type="ECO:0000256" key="1">
    <source>
        <dbReference type="ARBA" id="ARBA00022679"/>
    </source>
</evidence>
<dbReference type="GO" id="GO:0008168">
    <property type="term" value="F:methyltransferase activity"/>
    <property type="evidence" value="ECO:0007669"/>
    <property type="project" value="UniProtKB-KW"/>
</dbReference>
<dbReference type="AlphaFoldDB" id="A0A7V4G8D5"/>
<evidence type="ECO:0000313" key="2">
    <source>
        <dbReference type="EMBL" id="HGS05275.1"/>
    </source>
</evidence>
<dbReference type="PANTHER" id="PTHR43861:SF3">
    <property type="entry name" value="PUTATIVE (AFU_ORTHOLOGUE AFUA_2G14390)-RELATED"/>
    <property type="match status" value="1"/>
</dbReference>
<reference evidence="2" key="1">
    <citation type="journal article" date="2020" name="mSystems">
        <title>Genome- and Community-Level Interaction Insights into Carbon Utilization and Element Cycling Functions of Hydrothermarchaeota in Hydrothermal Sediment.</title>
        <authorList>
            <person name="Zhou Z."/>
            <person name="Liu Y."/>
            <person name="Xu W."/>
            <person name="Pan J."/>
            <person name="Luo Z.H."/>
            <person name="Li M."/>
        </authorList>
    </citation>
    <scope>NUCLEOTIDE SEQUENCE [LARGE SCALE GENOMIC DNA]</scope>
    <source>
        <strain evidence="2">SpSt-548</strain>
    </source>
</reference>
<comment type="caution">
    <text evidence="2">The sequence shown here is derived from an EMBL/GenBank/DDBJ whole genome shotgun (WGS) entry which is preliminary data.</text>
</comment>
<organism evidence="2">
    <name type="scientific">Desulfobacca acetoxidans</name>
    <dbReference type="NCBI Taxonomy" id="60893"/>
    <lineage>
        <taxon>Bacteria</taxon>
        <taxon>Pseudomonadati</taxon>
        <taxon>Thermodesulfobacteriota</taxon>
        <taxon>Desulfobaccia</taxon>
        <taxon>Desulfobaccales</taxon>
        <taxon>Desulfobaccaceae</taxon>
        <taxon>Desulfobacca</taxon>
    </lineage>
</organism>
<name>A0A7V4G8D5_9BACT</name>
<dbReference type="InterPro" id="IPR029063">
    <property type="entry name" value="SAM-dependent_MTases_sf"/>
</dbReference>
<dbReference type="Gene3D" id="3.40.50.150">
    <property type="entry name" value="Vaccinia Virus protein VP39"/>
    <property type="match status" value="1"/>
</dbReference>
<dbReference type="SUPFAM" id="SSF53335">
    <property type="entry name" value="S-adenosyl-L-methionine-dependent methyltransferases"/>
    <property type="match status" value="1"/>
</dbReference>
<sequence>MSANKESARRPCRVCGGNEFTPVYYLDELEVVQCTRCSFIQMARAFSLEELAAYYGRLREAQVFPPTAVWTEKRLHRASRFRVRVLLRHTGLKSGYILEVGSAQGHFLALLKARGFQVLGVEPSVKGARRHEEQGIPVINAILEEARLPEAHFDAVCLFQVFEHFEEPRAVAELLFAKLKPGGFLMVEVPDIFSVGAKFEKHPHKLFNREHLNYFSRETMTRLMTQAGFTPVAALHYDYDGLALPFGKSLKKILVPVLRPGFQGPLDKILRREISIHHHSPLPGTHLPHPGPGEAGRFRFKALGKVLSTPLNLAFGYLAVKLHRGASLCWIGRKPE</sequence>
<dbReference type="PANTHER" id="PTHR43861">
    <property type="entry name" value="TRANS-ACONITATE 2-METHYLTRANSFERASE-RELATED"/>
    <property type="match status" value="1"/>
</dbReference>
<accession>A0A7V4G8D5</accession>
<dbReference type="CDD" id="cd02440">
    <property type="entry name" value="AdoMet_MTases"/>
    <property type="match status" value="1"/>
</dbReference>
<gene>
    <name evidence="2" type="ORF">ENT08_05980</name>
</gene>
<keyword evidence="1 2" id="KW-0808">Transferase</keyword>
<dbReference type="EMBL" id="DSXI01000352">
    <property type="protein sequence ID" value="HGS05275.1"/>
    <property type="molecule type" value="Genomic_DNA"/>
</dbReference>
<keyword evidence="2" id="KW-0489">Methyltransferase</keyword>
<protein>
    <submittedName>
        <fullName evidence="2">Class I SAM-dependent methyltransferase</fullName>
    </submittedName>
</protein>
<proteinExistence type="predicted"/>